<protein>
    <submittedName>
        <fullName evidence="2">Uncharacterized protein</fullName>
    </submittedName>
</protein>
<evidence type="ECO:0000256" key="1">
    <source>
        <dbReference type="SAM" id="SignalP"/>
    </source>
</evidence>
<gene>
    <name evidence="2" type="ORF">DI579_06990</name>
</gene>
<proteinExistence type="predicted"/>
<organism evidence="2 3">
    <name type="scientific">Lawsonella clevelandensis</name>
    <dbReference type="NCBI Taxonomy" id="1528099"/>
    <lineage>
        <taxon>Bacteria</taxon>
        <taxon>Bacillati</taxon>
        <taxon>Actinomycetota</taxon>
        <taxon>Actinomycetes</taxon>
        <taxon>Mycobacteriales</taxon>
        <taxon>Lawsonellaceae</taxon>
        <taxon>Lawsonella</taxon>
    </lineage>
</organism>
<accession>A0A2W5I946</accession>
<evidence type="ECO:0000313" key="3">
    <source>
        <dbReference type="Proteomes" id="UP000248606"/>
    </source>
</evidence>
<reference evidence="2 3" key="1">
    <citation type="submission" date="2017-08" db="EMBL/GenBank/DDBJ databases">
        <title>Infants hospitalized years apart are colonized by the same room-sourced microbial strains.</title>
        <authorList>
            <person name="Brooks B."/>
            <person name="Olm M.R."/>
            <person name="Firek B.A."/>
            <person name="Baker R."/>
            <person name="Thomas B.C."/>
            <person name="Morowitz M.J."/>
            <person name="Banfield J.F."/>
        </authorList>
    </citation>
    <scope>NUCLEOTIDE SEQUENCE [LARGE SCALE GENOMIC DNA]</scope>
    <source>
        <strain evidence="2">S2_006_000_R1_57</strain>
    </source>
</reference>
<feature type="chain" id="PRO_5016016537" evidence="1">
    <location>
        <begin position="32"/>
        <end position="286"/>
    </location>
</feature>
<feature type="signal peptide" evidence="1">
    <location>
        <begin position="1"/>
        <end position="31"/>
    </location>
</feature>
<keyword evidence="1" id="KW-0732">Signal</keyword>
<sequence>MSSRQRVMFRKVSACVLALAVVCGGAVPASAAVRVSDADRKKYQSLTDRCGDEFEHVRKTMLSHEEDIAYINRGYLIDLDPKNPSSEKISMWGGSDFYQAGLKILRQVATLLHLSHPLVETTELYEGTPMTEYRPVEGTNNYATMEDAKKNFRSWSIGRQWEYINNPLTWWQLKTGVPYRIYSMVYRERSPQSLATMIEKYKRAFMCFSTFYTTRVEPPAERSNRWQISTDFYMRDEGAPLVLRIFSQGSKDPHAKNTVNLSLVSPYLADKNNESQHRSQYLPHTL</sequence>
<name>A0A2W5I946_9ACTN</name>
<comment type="caution">
    <text evidence="2">The sequence shown here is derived from an EMBL/GenBank/DDBJ whole genome shotgun (WGS) entry which is preliminary data.</text>
</comment>
<dbReference type="EMBL" id="QFOZ01000014">
    <property type="protein sequence ID" value="PZP88240.1"/>
    <property type="molecule type" value="Genomic_DNA"/>
</dbReference>
<evidence type="ECO:0000313" key="2">
    <source>
        <dbReference type="EMBL" id="PZP88240.1"/>
    </source>
</evidence>
<dbReference type="AlphaFoldDB" id="A0A2W5I946"/>
<dbReference type="Proteomes" id="UP000248606">
    <property type="component" value="Unassembled WGS sequence"/>
</dbReference>